<dbReference type="Pfam" id="PF00293">
    <property type="entry name" value="NUDIX"/>
    <property type="match status" value="1"/>
</dbReference>
<evidence type="ECO:0000313" key="4">
    <source>
        <dbReference type="Proteomes" id="UP000000759"/>
    </source>
</evidence>
<dbReference type="HOGENOM" id="CLU_1079530_0_0_1"/>
<dbReference type="GeneID" id="7201213"/>
<dbReference type="AlphaFoldDB" id="B7G0N1"/>
<evidence type="ECO:0000313" key="3">
    <source>
        <dbReference type="EMBL" id="EEC47914.1"/>
    </source>
</evidence>
<reference evidence="4" key="2">
    <citation type="submission" date="2008-08" db="EMBL/GenBank/DDBJ databases">
        <authorList>
            <consortium name="Diatom Consortium"/>
            <person name="Grigoriev I."/>
            <person name="Grimwood J."/>
            <person name="Kuo A."/>
            <person name="Otillar R.P."/>
            <person name="Salamov A."/>
            <person name="Detter J.C."/>
            <person name="Lindquist E."/>
            <person name="Shapiro H."/>
            <person name="Lucas S."/>
            <person name="Glavina del Rio T."/>
            <person name="Pitluck S."/>
            <person name="Rokhsar D."/>
            <person name="Bowler C."/>
        </authorList>
    </citation>
    <scope>GENOME REANNOTATION</scope>
    <source>
        <strain evidence="4">CCAP 1055/1</strain>
    </source>
</reference>
<dbReference type="OMA" id="YARVESH"/>
<dbReference type="Proteomes" id="UP000000759">
    <property type="component" value="Chromosome 9"/>
</dbReference>
<evidence type="ECO:0000256" key="1">
    <source>
        <dbReference type="ARBA" id="ARBA00022801"/>
    </source>
</evidence>
<dbReference type="RefSeq" id="XP_002180506.1">
    <property type="nucleotide sequence ID" value="XM_002180470.1"/>
</dbReference>
<protein>
    <recommendedName>
        <fullName evidence="2">Nudix hydrolase domain-containing protein</fullName>
    </recommendedName>
</protein>
<dbReference type="OrthoDB" id="447842at2759"/>
<dbReference type="EMBL" id="CM000612">
    <property type="protein sequence ID" value="EEC47914.1"/>
    <property type="molecule type" value="Genomic_DNA"/>
</dbReference>
<dbReference type="eggNOG" id="ENOG502S7ME">
    <property type="taxonomic scope" value="Eukaryota"/>
</dbReference>
<keyword evidence="1" id="KW-0378">Hydrolase</keyword>
<organism evidence="3 4">
    <name type="scientific">Phaeodactylum tricornutum (strain CCAP 1055/1)</name>
    <dbReference type="NCBI Taxonomy" id="556484"/>
    <lineage>
        <taxon>Eukaryota</taxon>
        <taxon>Sar</taxon>
        <taxon>Stramenopiles</taxon>
        <taxon>Ochrophyta</taxon>
        <taxon>Bacillariophyta</taxon>
        <taxon>Bacillariophyceae</taxon>
        <taxon>Bacillariophycidae</taxon>
        <taxon>Naviculales</taxon>
        <taxon>Phaeodactylaceae</taxon>
        <taxon>Phaeodactylum</taxon>
    </lineage>
</organism>
<dbReference type="PaxDb" id="2850-Phatr36196"/>
<dbReference type="PROSITE" id="PS51462">
    <property type="entry name" value="NUDIX"/>
    <property type="match status" value="1"/>
</dbReference>
<feature type="domain" description="Nudix hydrolase" evidence="2">
    <location>
        <begin position="98"/>
        <end position="247"/>
    </location>
</feature>
<accession>B7G0N1</accession>
<dbReference type="KEGG" id="pti:PHATRDRAFT_36196"/>
<dbReference type="InParanoid" id="B7G0N1"/>
<sequence length="258" mass="29082">MGSDLGLTRKPSTSWRRPFGTPCMANAAKVSSVVTFMPRQAGSCTISFGDYKGSEYITDSTVGLPKCLVQSRFLKVQQHRVRMPPDSDNIIDDWLWIDYHDRINVLVEAPVEQDNSQERHFYVFEQSKYALENRNSIAIVGGIIEPGEQAEQAAQREVAEEMHVSCLTFKLLGRFRTDVNRGMGWTNSFLALDCKKITERSFSNDAFNVEEVGVADTERQDLQTVPLSKLRELAAQGKFLEIQWTATVATALLQPELQ</sequence>
<keyword evidence="4" id="KW-1185">Reference proteome</keyword>
<proteinExistence type="predicted"/>
<dbReference type="GO" id="GO:0016787">
    <property type="term" value="F:hydrolase activity"/>
    <property type="evidence" value="ECO:0007669"/>
    <property type="project" value="UniProtKB-KW"/>
</dbReference>
<dbReference type="InterPro" id="IPR000086">
    <property type="entry name" value="NUDIX_hydrolase_dom"/>
</dbReference>
<gene>
    <name evidence="3" type="ORF">PHATRDRAFT_36196</name>
</gene>
<evidence type="ECO:0000259" key="2">
    <source>
        <dbReference type="PROSITE" id="PS51462"/>
    </source>
</evidence>
<reference evidence="3 4" key="1">
    <citation type="journal article" date="2008" name="Nature">
        <title>The Phaeodactylum genome reveals the evolutionary history of diatom genomes.</title>
        <authorList>
            <person name="Bowler C."/>
            <person name="Allen A.E."/>
            <person name="Badger J.H."/>
            <person name="Grimwood J."/>
            <person name="Jabbari K."/>
            <person name="Kuo A."/>
            <person name="Maheswari U."/>
            <person name="Martens C."/>
            <person name="Maumus F."/>
            <person name="Otillar R.P."/>
            <person name="Rayko E."/>
            <person name="Salamov A."/>
            <person name="Vandepoele K."/>
            <person name="Beszteri B."/>
            <person name="Gruber A."/>
            <person name="Heijde M."/>
            <person name="Katinka M."/>
            <person name="Mock T."/>
            <person name="Valentin K."/>
            <person name="Verret F."/>
            <person name="Berges J.A."/>
            <person name="Brownlee C."/>
            <person name="Cadoret J.P."/>
            <person name="Chiovitti A."/>
            <person name="Choi C.J."/>
            <person name="Coesel S."/>
            <person name="De Martino A."/>
            <person name="Detter J.C."/>
            <person name="Durkin C."/>
            <person name="Falciatore A."/>
            <person name="Fournet J."/>
            <person name="Haruta M."/>
            <person name="Huysman M.J."/>
            <person name="Jenkins B.D."/>
            <person name="Jiroutova K."/>
            <person name="Jorgensen R.E."/>
            <person name="Joubert Y."/>
            <person name="Kaplan A."/>
            <person name="Kroger N."/>
            <person name="Kroth P.G."/>
            <person name="La Roche J."/>
            <person name="Lindquist E."/>
            <person name="Lommer M."/>
            <person name="Martin-Jezequel V."/>
            <person name="Lopez P.J."/>
            <person name="Lucas S."/>
            <person name="Mangogna M."/>
            <person name="McGinnis K."/>
            <person name="Medlin L.K."/>
            <person name="Montsant A."/>
            <person name="Oudot-Le Secq M.P."/>
            <person name="Napoli C."/>
            <person name="Obornik M."/>
            <person name="Parker M.S."/>
            <person name="Petit J.L."/>
            <person name="Porcel B.M."/>
            <person name="Poulsen N."/>
            <person name="Robison M."/>
            <person name="Rychlewski L."/>
            <person name="Rynearson T.A."/>
            <person name="Schmutz J."/>
            <person name="Shapiro H."/>
            <person name="Siaut M."/>
            <person name="Stanley M."/>
            <person name="Sussman M.R."/>
            <person name="Taylor A.R."/>
            <person name="Vardi A."/>
            <person name="von Dassow P."/>
            <person name="Vyverman W."/>
            <person name="Willis A."/>
            <person name="Wyrwicz L.S."/>
            <person name="Rokhsar D.S."/>
            <person name="Weissenbach J."/>
            <person name="Armbrust E.V."/>
            <person name="Green B.R."/>
            <person name="Van de Peer Y."/>
            <person name="Grigoriev I.V."/>
        </authorList>
    </citation>
    <scope>NUCLEOTIDE SEQUENCE [LARGE SCALE GENOMIC DNA]</scope>
    <source>
        <strain evidence="3 4">CCAP 1055/1</strain>
    </source>
</reference>
<dbReference type="PROSITE" id="PS00893">
    <property type="entry name" value="NUDIX_BOX"/>
    <property type="match status" value="1"/>
</dbReference>
<name>B7G0N1_PHATC</name>
<dbReference type="InterPro" id="IPR015797">
    <property type="entry name" value="NUDIX_hydrolase-like_dom_sf"/>
</dbReference>
<dbReference type="SUPFAM" id="SSF55811">
    <property type="entry name" value="Nudix"/>
    <property type="match status" value="1"/>
</dbReference>
<dbReference type="InterPro" id="IPR020084">
    <property type="entry name" value="NUDIX_hydrolase_CS"/>
</dbReference>
<dbReference type="Gene3D" id="3.90.79.10">
    <property type="entry name" value="Nucleoside Triphosphate Pyrophosphohydrolase"/>
    <property type="match status" value="1"/>
</dbReference>